<dbReference type="InterPro" id="IPR014001">
    <property type="entry name" value="Helicase_ATP-bd"/>
</dbReference>
<comment type="function">
    <text evidence="8">RNA helicase.</text>
</comment>
<evidence type="ECO:0000256" key="6">
    <source>
        <dbReference type="PROSITE-ProRule" id="PRU00552"/>
    </source>
</evidence>
<evidence type="ECO:0000259" key="11">
    <source>
        <dbReference type="PROSITE" id="PS51194"/>
    </source>
</evidence>
<dbReference type="SMART" id="SM01178">
    <property type="entry name" value="DUF4217"/>
    <property type="match status" value="1"/>
</dbReference>
<dbReference type="AlphaFoldDB" id="A0A803LYA6"/>
<comment type="similarity">
    <text evidence="7">Belongs to the DEAD box helicase family.</text>
</comment>
<protein>
    <recommendedName>
        <fullName evidence="8">ATP-dependent RNA helicase</fullName>
        <ecNumber evidence="8">3.6.4.13</ecNumber>
    </recommendedName>
</protein>
<dbReference type="GO" id="GO:0003724">
    <property type="term" value="F:RNA helicase activity"/>
    <property type="evidence" value="ECO:0007669"/>
    <property type="project" value="UniProtKB-EC"/>
</dbReference>
<evidence type="ECO:0000256" key="7">
    <source>
        <dbReference type="RuleBase" id="RU000492"/>
    </source>
</evidence>
<evidence type="ECO:0000256" key="8">
    <source>
        <dbReference type="RuleBase" id="RU365068"/>
    </source>
</evidence>
<keyword evidence="4 7" id="KW-0067">ATP-binding</keyword>
<dbReference type="SMART" id="SM00487">
    <property type="entry name" value="DEXDc"/>
    <property type="match status" value="1"/>
</dbReference>
<evidence type="ECO:0000313" key="14">
    <source>
        <dbReference type="Proteomes" id="UP000596660"/>
    </source>
</evidence>
<keyword evidence="2 7" id="KW-0378">Hydrolase</keyword>
<evidence type="ECO:0000256" key="3">
    <source>
        <dbReference type="ARBA" id="ARBA00022806"/>
    </source>
</evidence>
<name>A0A803LYA6_CHEQI</name>
<dbReference type="Pfam" id="PF13959">
    <property type="entry name" value="CTE_SPB4"/>
    <property type="match status" value="1"/>
</dbReference>
<comment type="catalytic activity">
    <reaction evidence="8">
        <text>ATP + H2O = ADP + phosphate + H(+)</text>
        <dbReference type="Rhea" id="RHEA:13065"/>
        <dbReference type="ChEBI" id="CHEBI:15377"/>
        <dbReference type="ChEBI" id="CHEBI:15378"/>
        <dbReference type="ChEBI" id="CHEBI:30616"/>
        <dbReference type="ChEBI" id="CHEBI:43474"/>
        <dbReference type="ChEBI" id="CHEBI:456216"/>
        <dbReference type="EC" id="3.6.4.13"/>
    </reaction>
</comment>
<evidence type="ECO:0000256" key="4">
    <source>
        <dbReference type="ARBA" id="ARBA00022840"/>
    </source>
</evidence>
<evidence type="ECO:0000256" key="2">
    <source>
        <dbReference type="ARBA" id="ARBA00022801"/>
    </source>
</evidence>
<keyword evidence="14" id="KW-1185">Reference proteome</keyword>
<feature type="compositionally biased region" description="Acidic residues" evidence="9">
    <location>
        <begin position="545"/>
        <end position="554"/>
    </location>
</feature>
<dbReference type="InterPro" id="IPR025313">
    <property type="entry name" value="SPB4-like_CTE"/>
</dbReference>
<feature type="domain" description="Helicase ATP-binding" evidence="10">
    <location>
        <begin position="99"/>
        <end position="271"/>
    </location>
</feature>
<dbReference type="SMART" id="SM00490">
    <property type="entry name" value="HELICc"/>
    <property type="match status" value="1"/>
</dbReference>
<evidence type="ECO:0000256" key="1">
    <source>
        <dbReference type="ARBA" id="ARBA00022741"/>
    </source>
</evidence>
<organism evidence="13 14">
    <name type="scientific">Chenopodium quinoa</name>
    <name type="common">Quinoa</name>
    <dbReference type="NCBI Taxonomy" id="63459"/>
    <lineage>
        <taxon>Eukaryota</taxon>
        <taxon>Viridiplantae</taxon>
        <taxon>Streptophyta</taxon>
        <taxon>Embryophyta</taxon>
        <taxon>Tracheophyta</taxon>
        <taxon>Spermatophyta</taxon>
        <taxon>Magnoliopsida</taxon>
        <taxon>eudicotyledons</taxon>
        <taxon>Gunneridae</taxon>
        <taxon>Pentapetalae</taxon>
        <taxon>Caryophyllales</taxon>
        <taxon>Chenopodiaceae</taxon>
        <taxon>Chenopodioideae</taxon>
        <taxon>Atripliceae</taxon>
        <taxon>Chenopodium</taxon>
    </lineage>
</organism>
<dbReference type="CDD" id="cd18787">
    <property type="entry name" value="SF2_C_DEAD"/>
    <property type="match status" value="1"/>
</dbReference>
<dbReference type="InterPro" id="IPR014014">
    <property type="entry name" value="RNA_helicase_DEAD_Q_motif"/>
</dbReference>
<dbReference type="PROSITE" id="PS51192">
    <property type="entry name" value="HELICASE_ATP_BIND_1"/>
    <property type="match status" value="1"/>
</dbReference>
<feature type="domain" description="DEAD-box RNA helicase Q" evidence="12">
    <location>
        <begin position="68"/>
        <end position="96"/>
    </location>
</feature>
<feature type="domain" description="Helicase C-terminal" evidence="11">
    <location>
        <begin position="297"/>
        <end position="455"/>
    </location>
</feature>
<dbReference type="GO" id="GO:0016787">
    <property type="term" value="F:hydrolase activity"/>
    <property type="evidence" value="ECO:0007669"/>
    <property type="project" value="UniProtKB-KW"/>
</dbReference>
<dbReference type="CDD" id="cd17941">
    <property type="entry name" value="DEADc_DDX10"/>
    <property type="match status" value="1"/>
</dbReference>
<dbReference type="InterPro" id="IPR011545">
    <property type="entry name" value="DEAD/DEAH_box_helicase_dom"/>
</dbReference>
<dbReference type="Pfam" id="PF00271">
    <property type="entry name" value="Helicase_C"/>
    <property type="match status" value="1"/>
</dbReference>
<evidence type="ECO:0000259" key="12">
    <source>
        <dbReference type="PROSITE" id="PS51195"/>
    </source>
</evidence>
<dbReference type="GO" id="GO:0005524">
    <property type="term" value="F:ATP binding"/>
    <property type="evidence" value="ECO:0007669"/>
    <property type="project" value="UniProtKB-UniRule"/>
</dbReference>
<evidence type="ECO:0000256" key="5">
    <source>
        <dbReference type="ARBA" id="ARBA00022884"/>
    </source>
</evidence>
<reference evidence="13" key="2">
    <citation type="submission" date="2021-03" db="UniProtKB">
        <authorList>
            <consortium name="EnsemblPlants"/>
        </authorList>
    </citation>
    <scope>IDENTIFICATION</scope>
</reference>
<accession>A0A803LYA6</accession>
<comment type="domain">
    <text evidence="8">The Q motif is unique to and characteristic of the DEAD box family of RNA helicases and controls ATP binding and hydrolysis.</text>
</comment>
<feature type="region of interest" description="Disordered" evidence="9">
    <location>
        <begin position="539"/>
        <end position="562"/>
    </location>
</feature>
<dbReference type="Gramene" id="AUR62020457-RA">
    <property type="protein sequence ID" value="AUR62020457-RA:cds"/>
    <property type="gene ID" value="AUR62020457"/>
</dbReference>
<dbReference type="Pfam" id="PF00270">
    <property type="entry name" value="DEAD"/>
    <property type="match status" value="1"/>
</dbReference>
<feature type="region of interest" description="Disordered" evidence="9">
    <location>
        <begin position="32"/>
        <end position="55"/>
    </location>
</feature>
<evidence type="ECO:0000313" key="13">
    <source>
        <dbReference type="EnsemblPlants" id="AUR62020457-RA:cds"/>
    </source>
</evidence>
<dbReference type="Gene3D" id="3.40.50.300">
    <property type="entry name" value="P-loop containing nucleotide triphosphate hydrolases"/>
    <property type="match status" value="2"/>
</dbReference>
<feature type="short sequence motif" description="Q motif" evidence="6">
    <location>
        <begin position="68"/>
        <end position="96"/>
    </location>
</feature>
<dbReference type="OMA" id="HCLTMCL"/>
<dbReference type="Proteomes" id="UP000596660">
    <property type="component" value="Unplaced"/>
</dbReference>
<dbReference type="SUPFAM" id="SSF52540">
    <property type="entry name" value="P-loop containing nucleoside triphosphate hydrolases"/>
    <property type="match status" value="1"/>
</dbReference>
<dbReference type="InterPro" id="IPR001650">
    <property type="entry name" value="Helicase_C-like"/>
</dbReference>
<dbReference type="InterPro" id="IPR027417">
    <property type="entry name" value="P-loop_NTPase"/>
</dbReference>
<dbReference type="GO" id="GO:0003723">
    <property type="term" value="F:RNA binding"/>
    <property type="evidence" value="ECO:0007669"/>
    <property type="project" value="UniProtKB-UniRule"/>
</dbReference>
<reference evidence="13" key="1">
    <citation type="journal article" date="2017" name="Nature">
        <title>The genome of Chenopodium quinoa.</title>
        <authorList>
            <person name="Jarvis D.E."/>
            <person name="Ho Y.S."/>
            <person name="Lightfoot D.J."/>
            <person name="Schmoeckel S.M."/>
            <person name="Li B."/>
            <person name="Borm T.J.A."/>
            <person name="Ohyanagi H."/>
            <person name="Mineta K."/>
            <person name="Michell C.T."/>
            <person name="Saber N."/>
            <person name="Kharbatia N.M."/>
            <person name="Rupper R.R."/>
            <person name="Sharp A.R."/>
            <person name="Dally N."/>
            <person name="Boughton B.A."/>
            <person name="Woo Y.H."/>
            <person name="Gao G."/>
            <person name="Schijlen E.G.W.M."/>
            <person name="Guo X."/>
            <person name="Momin A.A."/>
            <person name="Negrao S."/>
            <person name="Al-Babili S."/>
            <person name="Gehring C."/>
            <person name="Roessner U."/>
            <person name="Jung C."/>
            <person name="Murphy K."/>
            <person name="Arold S.T."/>
            <person name="Gojobori T."/>
            <person name="van der Linden C.G."/>
            <person name="van Loo E.N."/>
            <person name="Jellen E.N."/>
            <person name="Maughan P.J."/>
            <person name="Tester M."/>
        </authorList>
    </citation>
    <scope>NUCLEOTIDE SEQUENCE [LARGE SCALE GENOMIC DNA]</scope>
    <source>
        <strain evidence="13">cv. PI 614886</strain>
    </source>
</reference>
<sequence>MAKPKPQRRQLGKQRRQQEAEEIEFLQKWLEFGKPDSGSNPLSLPPLPRDSPVGKLNDDTFSRYCGCELFKQMPLSKKTKDGLRASNFTQMTDVQRASLPHSLSGRDLLGAAQTGSGKTLAFVIEKLYKERWGPEDGVGCIIISPTRELASQIFGVLKAVGKHHGFSAGLLIGGRKGVDEEKERVNELNILICTPGRLLQHMDETPNFECSQLQILVLDEADRILDIGFKKEVNAIVSQLPKKRQTLLFSATQTKSVQDLARLSLRDPEYLNVHAEATTATPKHLLQTATVVPLHQKLDLLWSFIKSHLNSRILVFLTSCKQVKFVFEAFKKLRPGIPLKCLHGKMNQERRLGTYSQFSEKRIVLFSTDVSSRGLDFDKSVDWVVQMDCPSDVATYIHRVGRTARYTTGGKAVLFVEPSEVKMLEKLKEAKIPIIAKTINKEKLQPVSPLLASLLVKYPDMQQLARRAFITYLKAVCKEKDKEVFDVMKLGIDDFSASIGLPLTPKIRFLNQKITGKNSSKLSQTVEIDKSAAENLLENAKAESSESDEDESDNDLLGNDVPSEVKPAITEIESVVPATRVLKKKKLKINVHRPVGTRVVFDEEGNTLPPLATLADRTNESSAIDVDKVQERYQKMREVLKQEDKVDKVHARRPNKKSKLYFDSDSDMDTEEKKMVDINTNKISLAEQEDLALKLLGSMNS</sequence>
<dbReference type="InterPro" id="IPR000629">
    <property type="entry name" value="RNA-helicase_DEAD-box_CS"/>
</dbReference>
<dbReference type="PROSITE" id="PS51194">
    <property type="entry name" value="HELICASE_CTER"/>
    <property type="match status" value="1"/>
</dbReference>
<evidence type="ECO:0000256" key="9">
    <source>
        <dbReference type="SAM" id="MobiDB-lite"/>
    </source>
</evidence>
<proteinExistence type="inferred from homology"/>
<keyword evidence="5 8" id="KW-0694">RNA-binding</keyword>
<dbReference type="PANTHER" id="PTHR24031">
    <property type="entry name" value="RNA HELICASE"/>
    <property type="match status" value="1"/>
</dbReference>
<keyword evidence="3 7" id="KW-0347">Helicase</keyword>
<dbReference type="PROSITE" id="PS00039">
    <property type="entry name" value="DEAD_ATP_HELICASE"/>
    <property type="match status" value="1"/>
</dbReference>
<dbReference type="PROSITE" id="PS51195">
    <property type="entry name" value="Q_MOTIF"/>
    <property type="match status" value="1"/>
</dbReference>
<keyword evidence="1 7" id="KW-0547">Nucleotide-binding</keyword>
<evidence type="ECO:0000259" key="10">
    <source>
        <dbReference type="PROSITE" id="PS51192"/>
    </source>
</evidence>
<dbReference type="EC" id="3.6.4.13" evidence="8"/>
<dbReference type="EnsemblPlants" id="AUR62020457-RA">
    <property type="protein sequence ID" value="AUR62020457-RA:cds"/>
    <property type="gene ID" value="AUR62020457"/>
</dbReference>